<proteinExistence type="predicted"/>
<reference evidence="1" key="1">
    <citation type="journal article" date="2022" name="Int. J. Mol. Sci.">
        <title>Draft Genome of Tanacetum Coccineum: Genomic Comparison of Closely Related Tanacetum-Family Plants.</title>
        <authorList>
            <person name="Yamashiro T."/>
            <person name="Shiraishi A."/>
            <person name="Nakayama K."/>
            <person name="Satake H."/>
        </authorList>
    </citation>
    <scope>NUCLEOTIDE SEQUENCE</scope>
</reference>
<reference evidence="1" key="2">
    <citation type="submission" date="2022-01" db="EMBL/GenBank/DDBJ databases">
        <authorList>
            <person name="Yamashiro T."/>
            <person name="Shiraishi A."/>
            <person name="Satake H."/>
            <person name="Nakayama K."/>
        </authorList>
    </citation>
    <scope>NUCLEOTIDE SEQUENCE</scope>
</reference>
<sequence>MPQAVEICDFGGYPTPVQTSLRKSVSVLTRILLILLETFNMHYVGTTLVTGRGTALFTSKSCAQIRTRRLSMVLQLQGFRVKRKLSYGEQYLHVGNGAQAAVEAIGVFNLVLPSGLVLSLNNCHYAPSIVRGVVSFSCLLDLGFVHTITSNGVSGSLNEVELQLGKKIKALRSDKGGEYFKAQEFKDLSRCNGNWEMNSMNVVNEVGLEVGLFQAKVLRSQVVVFAQNLVSPISTESREASTGLLNLLLCDAFWQCEKDDYEVSGRVMSLCHRGNSRPGRARSKQRLLMSATQANIHGCFDAAIGGCLD</sequence>
<gene>
    <name evidence="1" type="ORF">Tco_0706538</name>
</gene>
<keyword evidence="2" id="KW-1185">Reference proteome</keyword>
<organism evidence="1 2">
    <name type="scientific">Tanacetum coccineum</name>
    <dbReference type="NCBI Taxonomy" id="301880"/>
    <lineage>
        <taxon>Eukaryota</taxon>
        <taxon>Viridiplantae</taxon>
        <taxon>Streptophyta</taxon>
        <taxon>Embryophyta</taxon>
        <taxon>Tracheophyta</taxon>
        <taxon>Spermatophyta</taxon>
        <taxon>Magnoliopsida</taxon>
        <taxon>eudicotyledons</taxon>
        <taxon>Gunneridae</taxon>
        <taxon>Pentapetalae</taxon>
        <taxon>asterids</taxon>
        <taxon>campanulids</taxon>
        <taxon>Asterales</taxon>
        <taxon>Asteraceae</taxon>
        <taxon>Asteroideae</taxon>
        <taxon>Anthemideae</taxon>
        <taxon>Anthemidinae</taxon>
        <taxon>Tanacetum</taxon>
    </lineage>
</organism>
<dbReference type="EMBL" id="BQNB010010173">
    <property type="protein sequence ID" value="GJS73697.1"/>
    <property type="molecule type" value="Genomic_DNA"/>
</dbReference>
<evidence type="ECO:0000313" key="1">
    <source>
        <dbReference type="EMBL" id="GJS73697.1"/>
    </source>
</evidence>
<protein>
    <submittedName>
        <fullName evidence="1">Uncharacterized protein</fullName>
    </submittedName>
</protein>
<name>A0ABQ4Y8M2_9ASTR</name>
<accession>A0ABQ4Y8M2</accession>
<dbReference type="Proteomes" id="UP001151760">
    <property type="component" value="Unassembled WGS sequence"/>
</dbReference>
<evidence type="ECO:0000313" key="2">
    <source>
        <dbReference type="Proteomes" id="UP001151760"/>
    </source>
</evidence>
<comment type="caution">
    <text evidence="1">The sequence shown here is derived from an EMBL/GenBank/DDBJ whole genome shotgun (WGS) entry which is preliminary data.</text>
</comment>